<sequence>KLNYEGKEDEIVKSIEAGNVSLPLSGTLINGGQNLFGFKTALQFGRLTVTSVFSQQKGESSVVRLEKGAQKQEFEISIDKYESNRHFFLSHYFRKNYDKALRDLPIINSDVNIVKVEVWVT</sequence>
<dbReference type="OrthoDB" id="9773411at2"/>
<keyword evidence="3" id="KW-1185">Reference proteome</keyword>
<name>A0A3S0MKU6_9VIBR</name>
<proteinExistence type="predicted"/>
<feature type="domain" description="Gliding motility protein SprA N-terminal" evidence="1">
    <location>
        <begin position="1"/>
        <end position="121"/>
    </location>
</feature>
<dbReference type="AlphaFoldDB" id="A0A3S0MKU6"/>
<dbReference type="InterPro" id="IPR025684">
    <property type="entry name" value="SprA_N_dom"/>
</dbReference>
<organism evidence="2 3">
    <name type="scientific">Vibrio aquaticus</name>
    <dbReference type="NCBI Taxonomy" id="2496559"/>
    <lineage>
        <taxon>Bacteria</taxon>
        <taxon>Pseudomonadati</taxon>
        <taxon>Pseudomonadota</taxon>
        <taxon>Gammaproteobacteria</taxon>
        <taxon>Vibrionales</taxon>
        <taxon>Vibrionaceae</taxon>
        <taxon>Vibrio</taxon>
    </lineage>
</organism>
<protein>
    <recommendedName>
        <fullName evidence="1">Gliding motility protein SprA N-terminal domain-containing protein</fullName>
    </recommendedName>
</protein>
<dbReference type="Proteomes" id="UP000268973">
    <property type="component" value="Unassembled WGS sequence"/>
</dbReference>
<dbReference type="RefSeq" id="WP_148104559.1">
    <property type="nucleotide sequence ID" value="NZ_RXZH01000197.1"/>
</dbReference>
<dbReference type="EMBL" id="RXZH01000197">
    <property type="protein sequence ID" value="RTZ11704.1"/>
    <property type="molecule type" value="Genomic_DNA"/>
</dbReference>
<evidence type="ECO:0000313" key="3">
    <source>
        <dbReference type="Proteomes" id="UP000268973"/>
    </source>
</evidence>
<reference evidence="2 3" key="1">
    <citation type="submission" date="2018-12" db="EMBL/GenBank/DDBJ databases">
        <title>Vibrio sp. isolated from China Sea.</title>
        <authorList>
            <person name="Li Y."/>
        </authorList>
    </citation>
    <scope>NUCLEOTIDE SEQUENCE [LARGE SCALE GENOMIC DNA]</scope>
    <source>
        <strain evidence="2 3">BEI207</strain>
    </source>
</reference>
<gene>
    <name evidence="2" type="ORF">EJ063_20765</name>
</gene>
<accession>A0A3S0MKU6</accession>
<feature type="non-terminal residue" evidence="2">
    <location>
        <position position="121"/>
    </location>
</feature>
<comment type="caution">
    <text evidence="2">The sequence shown here is derived from an EMBL/GenBank/DDBJ whole genome shotgun (WGS) entry which is preliminary data.</text>
</comment>
<dbReference type="Pfam" id="PF14349">
    <property type="entry name" value="SprA_N"/>
    <property type="match status" value="1"/>
</dbReference>
<evidence type="ECO:0000313" key="2">
    <source>
        <dbReference type="EMBL" id="RTZ11704.1"/>
    </source>
</evidence>
<evidence type="ECO:0000259" key="1">
    <source>
        <dbReference type="Pfam" id="PF14349"/>
    </source>
</evidence>
<feature type="non-terminal residue" evidence="2">
    <location>
        <position position="1"/>
    </location>
</feature>